<organism evidence="3 4">
    <name type="scientific">Papaver atlanticum</name>
    <dbReference type="NCBI Taxonomy" id="357466"/>
    <lineage>
        <taxon>Eukaryota</taxon>
        <taxon>Viridiplantae</taxon>
        <taxon>Streptophyta</taxon>
        <taxon>Embryophyta</taxon>
        <taxon>Tracheophyta</taxon>
        <taxon>Spermatophyta</taxon>
        <taxon>Magnoliopsida</taxon>
        <taxon>Ranunculales</taxon>
        <taxon>Papaveraceae</taxon>
        <taxon>Papaveroideae</taxon>
        <taxon>Papaver</taxon>
    </lineage>
</organism>
<name>A0AAD4X473_9MAGN</name>
<dbReference type="Proteomes" id="UP001202328">
    <property type="component" value="Unassembled WGS sequence"/>
</dbReference>
<accession>A0AAD4X473</accession>
<dbReference type="PANTHER" id="PTHR33780">
    <property type="entry name" value="EXPRESSED PROTEIN"/>
    <property type="match status" value="1"/>
</dbReference>
<evidence type="ECO:0000256" key="1">
    <source>
        <dbReference type="SAM" id="Phobius"/>
    </source>
</evidence>
<proteinExistence type="predicted"/>
<evidence type="ECO:0000313" key="3">
    <source>
        <dbReference type="EMBL" id="KAI3839699.1"/>
    </source>
</evidence>
<reference evidence="3" key="1">
    <citation type="submission" date="2022-04" db="EMBL/GenBank/DDBJ databases">
        <title>A functionally conserved STORR gene fusion in Papaver species that diverged 16.8 million years ago.</title>
        <authorList>
            <person name="Catania T."/>
        </authorList>
    </citation>
    <scope>NUCLEOTIDE SEQUENCE</scope>
    <source>
        <strain evidence="3">S-188037</strain>
    </source>
</reference>
<feature type="domain" description="DUF7953" evidence="2">
    <location>
        <begin position="34"/>
        <end position="156"/>
    </location>
</feature>
<protein>
    <recommendedName>
        <fullName evidence="2">DUF7953 domain-containing protein</fullName>
    </recommendedName>
</protein>
<keyword evidence="1" id="KW-0472">Membrane</keyword>
<gene>
    <name evidence="3" type="ORF">MKW98_010004</name>
</gene>
<keyword evidence="4" id="KW-1185">Reference proteome</keyword>
<feature type="transmembrane region" description="Helical" evidence="1">
    <location>
        <begin position="189"/>
        <end position="210"/>
    </location>
</feature>
<comment type="caution">
    <text evidence="3">The sequence shown here is derived from an EMBL/GenBank/DDBJ whole genome shotgun (WGS) entry which is preliminary data.</text>
</comment>
<dbReference type="Pfam" id="PF25829">
    <property type="entry name" value="DUF7953"/>
    <property type="match status" value="1"/>
</dbReference>
<evidence type="ECO:0000259" key="2">
    <source>
        <dbReference type="Pfam" id="PF25829"/>
    </source>
</evidence>
<dbReference type="InterPro" id="IPR057713">
    <property type="entry name" value="DUF7953"/>
</dbReference>
<keyword evidence="1" id="KW-1133">Transmembrane helix</keyword>
<keyword evidence="1" id="KW-0812">Transmembrane</keyword>
<sequence length="227" mass="25650">MIRIRLESVIGSTAPLLLLTSILLFFPSGTVSSGIVTLKSIQIFTTHGLLSRPIFSSYGLETATTVYFHCQGENKTNLPDVKKKNSLYTFKNEESWQPMTEFVNKKCKRCGFYEKNIIISDGVFDEWEFCPSDFKAPDGVYVRLKDKEVSATFYCPECVPPHGTDVVGRNHTLSSDNGDSKGNRIRATFVIFIAVLAANGFIIGVLYRYWLRKTSMQARSGRRNKLY</sequence>
<dbReference type="AlphaFoldDB" id="A0AAD4X473"/>
<dbReference type="EMBL" id="JAJJMB010017331">
    <property type="protein sequence ID" value="KAI3839699.1"/>
    <property type="molecule type" value="Genomic_DNA"/>
</dbReference>
<dbReference type="PANTHER" id="PTHR33780:SF3">
    <property type="entry name" value="EXPRESSED PROTEIN"/>
    <property type="match status" value="1"/>
</dbReference>
<evidence type="ECO:0000313" key="4">
    <source>
        <dbReference type="Proteomes" id="UP001202328"/>
    </source>
</evidence>